<name>A0A6N9Q2M9_9BACL</name>
<evidence type="ECO:0000313" key="5">
    <source>
        <dbReference type="Proteomes" id="UP000448943"/>
    </source>
</evidence>
<evidence type="ECO:0000313" key="4">
    <source>
        <dbReference type="EMBL" id="NBI29054.1"/>
    </source>
</evidence>
<dbReference type="PANTHER" id="PTHR43479:SF11">
    <property type="entry name" value="ACREF_ENVCD OPERON REPRESSOR-RELATED"/>
    <property type="match status" value="1"/>
</dbReference>
<keyword evidence="5" id="KW-1185">Reference proteome</keyword>
<dbReference type="AlphaFoldDB" id="A0A6N9Q2M9"/>
<dbReference type="EMBL" id="SIJB01000021">
    <property type="protein sequence ID" value="NBI29054.1"/>
    <property type="molecule type" value="Genomic_DNA"/>
</dbReference>
<gene>
    <name evidence="4" type="ORF">ERL59_08795</name>
</gene>
<dbReference type="PRINTS" id="PR00455">
    <property type="entry name" value="HTHTETR"/>
</dbReference>
<feature type="domain" description="HTH tetR-type" evidence="3">
    <location>
        <begin position="25"/>
        <end position="85"/>
    </location>
</feature>
<reference evidence="4 5" key="1">
    <citation type="submission" date="2019-01" db="EMBL/GenBank/DDBJ databases">
        <title>Chengkuizengella sp. nov., isolated from deep-sea sediment of East Pacific Ocean.</title>
        <authorList>
            <person name="Yang J."/>
            <person name="Lai Q."/>
            <person name="Shao Z."/>
        </authorList>
    </citation>
    <scope>NUCLEOTIDE SEQUENCE [LARGE SCALE GENOMIC DNA]</scope>
    <source>
        <strain evidence="4 5">YPA3-1-1</strain>
    </source>
</reference>
<feature type="DNA-binding region" description="H-T-H motif" evidence="2">
    <location>
        <begin position="48"/>
        <end position="67"/>
    </location>
</feature>
<dbReference type="InterPro" id="IPR009057">
    <property type="entry name" value="Homeodomain-like_sf"/>
</dbReference>
<dbReference type="Proteomes" id="UP000448943">
    <property type="component" value="Unassembled WGS sequence"/>
</dbReference>
<dbReference type="PROSITE" id="PS50977">
    <property type="entry name" value="HTH_TETR_2"/>
    <property type="match status" value="1"/>
</dbReference>
<proteinExistence type="predicted"/>
<comment type="caution">
    <text evidence="4">The sequence shown here is derived from an EMBL/GenBank/DDBJ whole genome shotgun (WGS) entry which is preliminary data.</text>
</comment>
<keyword evidence="1 2" id="KW-0238">DNA-binding</keyword>
<dbReference type="Pfam" id="PF00440">
    <property type="entry name" value="TetR_N"/>
    <property type="match status" value="1"/>
</dbReference>
<dbReference type="SUPFAM" id="SSF46689">
    <property type="entry name" value="Homeodomain-like"/>
    <property type="match status" value="1"/>
</dbReference>
<dbReference type="GO" id="GO:0003677">
    <property type="term" value="F:DNA binding"/>
    <property type="evidence" value="ECO:0007669"/>
    <property type="project" value="UniProtKB-UniRule"/>
</dbReference>
<dbReference type="InterPro" id="IPR001647">
    <property type="entry name" value="HTH_TetR"/>
</dbReference>
<accession>A0A6N9Q2M9</accession>
<sequence>MKSSLVKDMKLFILSIVIFRSDKMSNTKEKIMRASVRLFAENGYQITTVKMIAADVGINELTIYRHFGSKEKILETALSNVITIQSYLTNYFKNAVIYDLEKDMLDLTKMLINIDEDKYYFMKFFMRTDSFEFIPNRKELNDLFQDYLLKMQKMGKVIPYDNDLLSVLFFSSLQGSFFFNENHKEEGLFNIPQREQYLETIVKVFVRGIEFKN</sequence>
<dbReference type="PANTHER" id="PTHR43479">
    <property type="entry name" value="ACREF/ENVCD OPERON REPRESSOR-RELATED"/>
    <property type="match status" value="1"/>
</dbReference>
<organism evidence="4 5">
    <name type="scientific">Chengkuizengella marina</name>
    <dbReference type="NCBI Taxonomy" id="2507566"/>
    <lineage>
        <taxon>Bacteria</taxon>
        <taxon>Bacillati</taxon>
        <taxon>Bacillota</taxon>
        <taxon>Bacilli</taxon>
        <taxon>Bacillales</taxon>
        <taxon>Paenibacillaceae</taxon>
        <taxon>Chengkuizengella</taxon>
    </lineage>
</organism>
<protein>
    <submittedName>
        <fullName evidence="4">TetR/AcrR family transcriptional regulator</fullName>
    </submittedName>
</protein>
<dbReference type="Gene3D" id="1.10.357.10">
    <property type="entry name" value="Tetracycline Repressor, domain 2"/>
    <property type="match status" value="1"/>
</dbReference>
<evidence type="ECO:0000256" key="2">
    <source>
        <dbReference type="PROSITE-ProRule" id="PRU00335"/>
    </source>
</evidence>
<evidence type="ECO:0000259" key="3">
    <source>
        <dbReference type="PROSITE" id="PS50977"/>
    </source>
</evidence>
<evidence type="ECO:0000256" key="1">
    <source>
        <dbReference type="ARBA" id="ARBA00023125"/>
    </source>
</evidence>
<dbReference type="InterPro" id="IPR050624">
    <property type="entry name" value="HTH-type_Tx_Regulator"/>
</dbReference>